<name>A0ACB5RYM4_9PEZI</name>
<reference evidence="1" key="1">
    <citation type="submission" date="2024-09" db="EMBL/GenBank/DDBJ databases">
        <title>Draft Genome Sequences of Neofusicoccum parvum.</title>
        <authorList>
            <person name="Ashida A."/>
            <person name="Camagna M."/>
            <person name="Tanaka A."/>
            <person name="Takemoto D."/>
        </authorList>
    </citation>
    <scope>NUCLEOTIDE SEQUENCE</scope>
    <source>
        <strain evidence="1">PPO83</strain>
    </source>
</reference>
<organism evidence="1 2">
    <name type="scientific">Neofusicoccum parvum</name>
    <dbReference type="NCBI Taxonomy" id="310453"/>
    <lineage>
        <taxon>Eukaryota</taxon>
        <taxon>Fungi</taxon>
        <taxon>Dikarya</taxon>
        <taxon>Ascomycota</taxon>
        <taxon>Pezizomycotina</taxon>
        <taxon>Dothideomycetes</taxon>
        <taxon>Dothideomycetes incertae sedis</taxon>
        <taxon>Botryosphaeriales</taxon>
        <taxon>Botryosphaeriaceae</taxon>
        <taxon>Neofusicoccum</taxon>
    </lineage>
</organism>
<protein>
    <submittedName>
        <fullName evidence="1">Antigenic thaumatin domain-containing protein</fullName>
    </submittedName>
</protein>
<sequence>MKIFTPITGIAALAAPGFVSAEYTIPGADGKVQVHNHCEVPIFLHAAGDSEGPEHTVAPGQLWGEQYKLKDNDGGKSYKIKQEGKSIIQFEVTPSAKQIWYNLSYVNCWNQKEKSGASCPFWNQSMAVQAPSGNNIPCTSGAECPYIYRCPLDDHSTHTIISGPPVHNLQDPTESLTLHLCPCENDESSDECAVTRSSGPTTTDRSARMANAPECPTQPFDQNDQFQSRPEEDEPDFDEPWYPPQPDYTQWEYPQLEYPRPDYTRPEYPQGEYTQPEYLQSEWTPQTTFRTKYYSGPVQTSHSQQGDAAPAWYGSSSSGFDVPY</sequence>
<gene>
    <name evidence="1" type="primary">g53</name>
    <name evidence="1" type="ORF">NpPPO83_00000053</name>
</gene>
<accession>A0ACB5RYM4</accession>
<proteinExistence type="predicted"/>
<comment type="caution">
    <text evidence="1">The sequence shown here is derived from an EMBL/GenBank/DDBJ whole genome shotgun (WGS) entry which is preliminary data.</text>
</comment>
<dbReference type="EMBL" id="BSXG01000021">
    <property type="protein sequence ID" value="GME25556.1"/>
    <property type="molecule type" value="Genomic_DNA"/>
</dbReference>
<evidence type="ECO:0000313" key="1">
    <source>
        <dbReference type="EMBL" id="GME25556.1"/>
    </source>
</evidence>
<dbReference type="Proteomes" id="UP001165186">
    <property type="component" value="Unassembled WGS sequence"/>
</dbReference>
<evidence type="ECO:0000313" key="2">
    <source>
        <dbReference type="Proteomes" id="UP001165186"/>
    </source>
</evidence>
<keyword evidence="2" id="KW-1185">Reference proteome</keyword>